<dbReference type="PROSITE" id="PS50999">
    <property type="entry name" value="COX2_TM"/>
    <property type="match status" value="1"/>
</dbReference>
<evidence type="ECO:0000256" key="3">
    <source>
        <dbReference type="ARBA" id="ARBA00015946"/>
    </source>
</evidence>
<keyword evidence="4 15" id="KW-0813">Transport</keyword>
<keyword evidence="7 15" id="KW-0479">Metal-binding</keyword>
<comment type="cofactor">
    <cofactor evidence="15">
        <name>Cu cation</name>
        <dbReference type="ChEBI" id="CHEBI:23378"/>
    </cofactor>
    <text evidence="15">Binds a copper A center.</text>
</comment>
<dbReference type="InterPro" id="IPR001505">
    <property type="entry name" value="Copper_CuA"/>
</dbReference>
<dbReference type="Gene3D" id="1.10.287.90">
    <property type="match status" value="1"/>
</dbReference>
<evidence type="ECO:0000256" key="15">
    <source>
        <dbReference type="RuleBase" id="RU000457"/>
    </source>
</evidence>
<accession>G9M8W8</accession>
<keyword evidence="12 15" id="KW-0186">Copper</keyword>
<evidence type="ECO:0000256" key="5">
    <source>
        <dbReference type="ARBA" id="ARBA00022660"/>
    </source>
</evidence>
<dbReference type="InterPro" id="IPR045187">
    <property type="entry name" value="CcO_II"/>
</dbReference>
<dbReference type="SUPFAM" id="SSF81464">
    <property type="entry name" value="Cytochrome c oxidase subunit II-like, transmembrane region"/>
    <property type="match status" value="1"/>
</dbReference>
<dbReference type="PANTHER" id="PTHR22888:SF9">
    <property type="entry name" value="CYTOCHROME C OXIDASE SUBUNIT 2"/>
    <property type="match status" value="1"/>
</dbReference>
<comment type="similarity">
    <text evidence="2 15">Belongs to the cytochrome c oxidase subunit 2 family.</text>
</comment>
<name>G9M8W8_DUGRY</name>
<keyword evidence="15 19" id="KW-0496">Mitochondrion</keyword>
<dbReference type="GO" id="GO:0004129">
    <property type="term" value="F:cytochrome-c oxidase activity"/>
    <property type="evidence" value="ECO:0007669"/>
    <property type="project" value="UniProtKB-EC"/>
</dbReference>
<dbReference type="InterPro" id="IPR008972">
    <property type="entry name" value="Cupredoxin"/>
</dbReference>
<feature type="domain" description="Cytochrome oxidase subunit II copper A binding" evidence="17">
    <location>
        <begin position="83"/>
        <end position="213"/>
    </location>
</feature>
<dbReference type="GO" id="GO:0005743">
    <property type="term" value="C:mitochondrial inner membrane"/>
    <property type="evidence" value="ECO:0007669"/>
    <property type="project" value="UniProtKB-SubCell"/>
</dbReference>
<evidence type="ECO:0000256" key="12">
    <source>
        <dbReference type="ARBA" id="ARBA00023008"/>
    </source>
</evidence>
<keyword evidence="8" id="KW-0460">Magnesium</keyword>
<keyword evidence="9" id="KW-1278">Translocase</keyword>
<sequence>MHTFNGKFIDFFYSYSFLLVLFISVFVFYLIYSLSSSSFFYADGLDASKLEVYWTVIPGMILFFLSIPSLVSLYLQDKIGHYLYSGLFHISGRQWYWEIKDDIHNYVSNSVMLNDIKGYLLRNLSVSDSVYICVNTINRFICSSKDVIHSFCIPEFGVKVDCIAGRLNTVNSLPMSSGVYYGQCSEVCGLNHSYMPFVVTVLPENSYLNLFTSILSPSDPIGEVSDKKSG</sequence>
<dbReference type="GO" id="GO:0005507">
    <property type="term" value="F:copper ion binding"/>
    <property type="evidence" value="ECO:0007669"/>
    <property type="project" value="InterPro"/>
</dbReference>
<evidence type="ECO:0000256" key="16">
    <source>
        <dbReference type="SAM" id="Phobius"/>
    </source>
</evidence>
<evidence type="ECO:0000256" key="4">
    <source>
        <dbReference type="ARBA" id="ARBA00022448"/>
    </source>
</evidence>
<comment type="subcellular location">
    <subcellularLocation>
        <location evidence="1">Membrane</location>
        <topology evidence="1">Multi-pass membrane protein</topology>
    </subcellularLocation>
    <subcellularLocation>
        <location evidence="15">Mitochondrion inner membrane</location>
        <topology evidence="15">Multi-pass membrane protein</topology>
    </subcellularLocation>
</comment>
<organism evidence="19">
    <name type="scientific">Dugesia ryukyuensis</name>
    <name type="common">Freshwater planarian flatworm</name>
    <dbReference type="NCBI Taxonomy" id="79738"/>
    <lineage>
        <taxon>Eukaryota</taxon>
        <taxon>Metazoa</taxon>
        <taxon>Spiralia</taxon>
        <taxon>Lophotrochozoa</taxon>
        <taxon>Platyhelminthes</taxon>
        <taxon>Rhabditophora</taxon>
        <taxon>Seriata</taxon>
        <taxon>Tricladida</taxon>
        <taxon>Continenticola</taxon>
        <taxon>Geoplanoidea</taxon>
        <taxon>Dugesiidae</taxon>
        <taxon>Dugesia</taxon>
    </lineage>
</organism>
<geneLocation type="mitochondrion" evidence="19"/>
<feature type="transmembrane region" description="Helical" evidence="16">
    <location>
        <begin position="12"/>
        <end position="32"/>
    </location>
</feature>
<evidence type="ECO:0000256" key="9">
    <source>
        <dbReference type="ARBA" id="ARBA00022967"/>
    </source>
</evidence>
<keyword evidence="5 15" id="KW-0679">Respiratory chain</keyword>
<comment type="function">
    <text evidence="15">Component of the cytochrome c oxidase, the last enzyme in the mitochondrial electron transport chain which drives oxidative phosphorylation. The respiratory chain contains 3 multisubunit complexes succinate dehydrogenase (complex II, CII), ubiquinol-cytochrome c oxidoreductase (cytochrome b-c1 complex, complex III, CIII) and cytochrome c oxidase (complex IV, CIV), that cooperate to transfer electrons derived from NADH and succinate to molecular oxygen, creating an electrochemical gradient over the inner membrane that drives transmembrane transport and the ATP synthase. Cytochrome c oxidase is the component of the respiratory chain that catalyzes the reduction of oxygen to water. Electrons originating from reduced cytochrome c in the intermembrane space (IMS) are transferred via the dinuclear copper A center (CU(A)) of subunit 2 and heme A of subunit 1 to the active site in subunit 1, a binuclear center (BNC) formed by heme A3 and copper B (CU(B)). The BNC reduces molecular oxygen to 2 water molecules using 4 electrons from cytochrome c in the IMS and 4 protons from the mitochondrial matrix.</text>
</comment>
<keyword evidence="15" id="KW-0999">Mitochondrion inner membrane</keyword>
<gene>
    <name evidence="19" type="primary">coII</name>
</gene>
<evidence type="ECO:0000256" key="1">
    <source>
        <dbReference type="ARBA" id="ARBA00004141"/>
    </source>
</evidence>
<dbReference type="InterPro" id="IPR011759">
    <property type="entry name" value="Cyt_c_oxidase_su2_TM_dom"/>
</dbReference>
<dbReference type="PROSITE" id="PS50857">
    <property type="entry name" value="COX2_CUA"/>
    <property type="match status" value="1"/>
</dbReference>
<feature type="transmembrane region" description="Helical" evidence="16">
    <location>
        <begin position="52"/>
        <end position="75"/>
    </location>
</feature>
<evidence type="ECO:0000256" key="2">
    <source>
        <dbReference type="ARBA" id="ARBA00007866"/>
    </source>
</evidence>
<dbReference type="SUPFAM" id="SSF49503">
    <property type="entry name" value="Cupredoxins"/>
    <property type="match status" value="1"/>
</dbReference>
<dbReference type="PANTHER" id="PTHR22888">
    <property type="entry name" value="CYTOCHROME C OXIDASE, SUBUNIT II"/>
    <property type="match status" value="1"/>
</dbReference>
<evidence type="ECO:0000259" key="17">
    <source>
        <dbReference type="PROSITE" id="PS50857"/>
    </source>
</evidence>
<dbReference type="InterPro" id="IPR036257">
    <property type="entry name" value="Cyt_c_oxidase_su2_TM_sf"/>
</dbReference>
<keyword evidence="10 15" id="KW-0249">Electron transport</keyword>
<keyword evidence="11 16" id="KW-1133">Transmembrane helix</keyword>
<evidence type="ECO:0000256" key="13">
    <source>
        <dbReference type="ARBA" id="ARBA00023136"/>
    </source>
</evidence>
<dbReference type="Gene3D" id="2.60.40.420">
    <property type="entry name" value="Cupredoxins - blue copper proteins"/>
    <property type="match status" value="1"/>
</dbReference>
<evidence type="ECO:0000256" key="8">
    <source>
        <dbReference type="ARBA" id="ARBA00022842"/>
    </source>
</evidence>
<dbReference type="PRINTS" id="PR01166">
    <property type="entry name" value="CYCOXIDASEII"/>
</dbReference>
<evidence type="ECO:0000256" key="11">
    <source>
        <dbReference type="ARBA" id="ARBA00022989"/>
    </source>
</evidence>
<keyword evidence="13 15" id="KW-0472">Membrane</keyword>
<keyword evidence="6 15" id="KW-0812">Transmembrane</keyword>
<dbReference type="AlphaFoldDB" id="G9M8W8"/>
<dbReference type="EMBL" id="AB618488">
    <property type="protein sequence ID" value="BAL41009.1"/>
    <property type="molecule type" value="Genomic_DNA"/>
</dbReference>
<comment type="catalytic activity">
    <reaction evidence="14">
        <text>4 Fe(II)-[cytochrome c] + O2 + 8 H(+)(in) = 4 Fe(III)-[cytochrome c] + 2 H2O + 4 H(+)(out)</text>
        <dbReference type="Rhea" id="RHEA:11436"/>
        <dbReference type="Rhea" id="RHEA-COMP:10350"/>
        <dbReference type="Rhea" id="RHEA-COMP:14399"/>
        <dbReference type="ChEBI" id="CHEBI:15377"/>
        <dbReference type="ChEBI" id="CHEBI:15378"/>
        <dbReference type="ChEBI" id="CHEBI:15379"/>
        <dbReference type="ChEBI" id="CHEBI:29033"/>
        <dbReference type="ChEBI" id="CHEBI:29034"/>
        <dbReference type="EC" id="7.1.1.9"/>
    </reaction>
    <physiologicalReaction direction="left-to-right" evidence="14">
        <dbReference type="Rhea" id="RHEA:11437"/>
    </physiologicalReaction>
</comment>
<evidence type="ECO:0000259" key="18">
    <source>
        <dbReference type="PROSITE" id="PS50999"/>
    </source>
</evidence>
<evidence type="ECO:0000313" key="19">
    <source>
        <dbReference type="EMBL" id="BAL41009.1"/>
    </source>
</evidence>
<reference evidence="19" key="1">
    <citation type="journal article" date="2012" name="Zool. Sci.">
        <title>The Complete Mitochondrial Genome of Dugesia japonica (Platyhelminthes; Order Tricladida).</title>
        <authorList>
            <person name="Sakai M."/>
            <person name="Sakaizumi M."/>
        </authorList>
    </citation>
    <scope>NUCLEOTIDE SEQUENCE</scope>
</reference>
<feature type="domain" description="Cytochrome oxidase subunit II transmembrane region profile" evidence="18">
    <location>
        <begin position="1"/>
        <end position="80"/>
    </location>
</feature>
<dbReference type="Pfam" id="PF02790">
    <property type="entry name" value="COX2_TM"/>
    <property type="match status" value="1"/>
</dbReference>
<dbReference type="InterPro" id="IPR002429">
    <property type="entry name" value="CcO_II-like_C"/>
</dbReference>
<protein>
    <recommendedName>
        <fullName evidence="3 15">Cytochrome c oxidase subunit 2</fullName>
    </recommendedName>
</protein>
<dbReference type="GO" id="GO:0042773">
    <property type="term" value="P:ATP synthesis coupled electron transport"/>
    <property type="evidence" value="ECO:0007669"/>
    <property type="project" value="TreeGrafter"/>
</dbReference>
<proteinExistence type="inferred from homology"/>
<evidence type="ECO:0000256" key="10">
    <source>
        <dbReference type="ARBA" id="ARBA00022982"/>
    </source>
</evidence>
<dbReference type="PROSITE" id="PS00078">
    <property type="entry name" value="COX2"/>
    <property type="match status" value="1"/>
</dbReference>
<evidence type="ECO:0000256" key="7">
    <source>
        <dbReference type="ARBA" id="ARBA00022723"/>
    </source>
</evidence>
<dbReference type="Pfam" id="PF00116">
    <property type="entry name" value="COX2"/>
    <property type="match status" value="1"/>
</dbReference>
<evidence type="ECO:0000256" key="6">
    <source>
        <dbReference type="ARBA" id="ARBA00022692"/>
    </source>
</evidence>
<evidence type="ECO:0000256" key="14">
    <source>
        <dbReference type="ARBA" id="ARBA00049512"/>
    </source>
</evidence>